<evidence type="ECO:0000256" key="1">
    <source>
        <dbReference type="ARBA" id="ARBA00022801"/>
    </source>
</evidence>
<organism evidence="4 5">
    <name type="scientific">Chryseobacterium suipulveris</name>
    <dbReference type="NCBI Taxonomy" id="2929800"/>
    <lineage>
        <taxon>Bacteria</taxon>
        <taxon>Pseudomonadati</taxon>
        <taxon>Bacteroidota</taxon>
        <taxon>Flavobacteriia</taxon>
        <taxon>Flavobacteriales</taxon>
        <taxon>Weeksellaceae</taxon>
        <taxon>Chryseobacterium group</taxon>
        <taxon>Chryseobacterium</taxon>
    </lineage>
</organism>
<dbReference type="Pfam" id="PF00326">
    <property type="entry name" value="Peptidase_S9"/>
    <property type="match status" value="1"/>
</dbReference>
<sequence length="889" mass="99051">MRRVFLFMAMALFSAGAVAQTKSTKAASGEVPIIDRSIFFGNPEISGGQLSPDGKFISFMKEYNGIMNIWVKKFDEPFDKARRLTNLERPTGGYFWTEDGKYILYVKDKGGNENYNAYAVSPTAAADAKTGIPESRNLTPFDDARVQIYMVSKKDPNVMMIGLNNRDAKWHDLYKVEINSGKLTKLNENTDRISGWIFDWDEKPRLALRNPEDGSTEFLSVGNDGKFTKIYSVSPLESAYPLAFTKDNSRVYVETNKGAETDLTKLVLMDPKTGAATDFEQDPLKKVDLSSASFSNLTKELNYTSYFDEKPRIYFKNKKMEADYNFLKSKFPGAEIAIASQTKDERKWLFTAHGDTKVSTVYFFDRDSKKITEQYTPRPKLKPYEQYLSPMTPITYKSSDGLVIPAYLTLPKNVEAKNLPLLVFPHGGPWARSYWGFNSYAQLFANRGFAVLDPNFRGSTGYGKKFLDAGNLQWGKLMQDDITWGVKDLVAKGIVDPKRVAIMGGSYGGYATLAGLTFTPDLYAAGVDIVGPSNLFTLLATIPPYWEAGRKIFTLRMGDESTEEGKKLLTQASPLFHAKNIKAPLMIIQGANDPRVKQPESDQIVIALRDLKRDVQYILAEDEGHGFAKPVNNMAMIAAAEKFLAKYIGTRYQAEMPDDVAKRLKEMTVDINTVKLAEKVDVKVPASLPALSGDFSAGTYNYDANIAVMGQNIKMDVTRTVKKDGNNWVVLDEATSPMGKMSDEVTFGKNFEPVKRNVVQGPVTMAMTKNGNEVKISAMGKEIPVQLAGAYLSEGAGADMILARLPLKEGYTTSFYTVDLMTMKPKTWILKVEGKEKIKGIDTWKVVETNAENPAEKMTLWIDPARKIAVKTEAVLPAMNNAVMTSELK</sequence>
<dbReference type="RefSeq" id="WP_243550536.1">
    <property type="nucleotide sequence ID" value="NZ_CP094532.1"/>
</dbReference>
<dbReference type="InterPro" id="IPR029058">
    <property type="entry name" value="AB_hydrolase_fold"/>
</dbReference>
<dbReference type="EMBL" id="CP094532">
    <property type="protein sequence ID" value="UOE41678.1"/>
    <property type="molecule type" value="Genomic_DNA"/>
</dbReference>
<accession>A0ABY4BR49</accession>
<dbReference type="Pfam" id="PF11306">
    <property type="entry name" value="DUF3108"/>
    <property type="match status" value="1"/>
</dbReference>
<protein>
    <submittedName>
        <fullName evidence="4">S9 family peptidase</fullName>
    </submittedName>
</protein>
<dbReference type="PANTHER" id="PTHR42776">
    <property type="entry name" value="SERINE PEPTIDASE S9 FAMILY MEMBER"/>
    <property type="match status" value="1"/>
</dbReference>
<dbReference type="InterPro" id="IPR021457">
    <property type="entry name" value="DUF3108"/>
</dbReference>
<dbReference type="PANTHER" id="PTHR42776:SF27">
    <property type="entry name" value="DIPEPTIDYL PEPTIDASE FAMILY MEMBER 6"/>
    <property type="match status" value="1"/>
</dbReference>
<keyword evidence="5" id="KW-1185">Reference proteome</keyword>
<evidence type="ECO:0000259" key="3">
    <source>
        <dbReference type="Pfam" id="PF00326"/>
    </source>
</evidence>
<dbReference type="SUPFAM" id="SSF53474">
    <property type="entry name" value="alpha/beta-Hydrolases"/>
    <property type="match status" value="1"/>
</dbReference>
<reference evidence="4 5" key="1">
    <citation type="submission" date="2022-03" db="EMBL/GenBank/DDBJ databases">
        <title>Chryseobacterium sp. isolated from particulate matters in swine house.</title>
        <authorList>
            <person name="Won M."/>
            <person name="Kim S.-J."/>
            <person name="Kwon S.-W."/>
        </authorList>
    </citation>
    <scope>NUCLEOTIDE SEQUENCE [LARGE SCALE GENOMIC DNA]</scope>
    <source>
        <strain evidence="4 5">SC2-2</strain>
    </source>
</reference>
<proteinExistence type="predicted"/>
<dbReference type="Proteomes" id="UP000831460">
    <property type="component" value="Chromosome"/>
</dbReference>
<dbReference type="InterPro" id="IPR011042">
    <property type="entry name" value="6-blade_b-propeller_TolB-like"/>
</dbReference>
<keyword evidence="1" id="KW-0378">Hydrolase</keyword>
<dbReference type="SUPFAM" id="SSF82171">
    <property type="entry name" value="DPP6 N-terminal domain-like"/>
    <property type="match status" value="1"/>
</dbReference>
<evidence type="ECO:0000256" key="2">
    <source>
        <dbReference type="SAM" id="SignalP"/>
    </source>
</evidence>
<gene>
    <name evidence="4" type="ORF">MTP09_03290</name>
</gene>
<dbReference type="Gene3D" id="3.40.50.1820">
    <property type="entry name" value="alpha/beta hydrolase"/>
    <property type="match status" value="1"/>
</dbReference>
<name>A0ABY4BR49_9FLAO</name>
<dbReference type="Gene3D" id="2.120.10.30">
    <property type="entry name" value="TolB, C-terminal domain"/>
    <property type="match status" value="1"/>
</dbReference>
<evidence type="ECO:0000313" key="4">
    <source>
        <dbReference type="EMBL" id="UOE41678.1"/>
    </source>
</evidence>
<feature type="signal peptide" evidence="2">
    <location>
        <begin position="1"/>
        <end position="19"/>
    </location>
</feature>
<evidence type="ECO:0000313" key="5">
    <source>
        <dbReference type="Proteomes" id="UP000831460"/>
    </source>
</evidence>
<feature type="chain" id="PRO_5046918543" evidence="2">
    <location>
        <begin position="20"/>
        <end position="889"/>
    </location>
</feature>
<dbReference type="InterPro" id="IPR001375">
    <property type="entry name" value="Peptidase_S9_cat"/>
</dbReference>
<keyword evidence="2" id="KW-0732">Signal</keyword>
<feature type="domain" description="Peptidase S9 prolyl oligopeptidase catalytic" evidence="3">
    <location>
        <begin position="435"/>
        <end position="649"/>
    </location>
</feature>